<reference evidence="3 4" key="1">
    <citation type="submission" date="2016-07" db="EMBL/GenBank/DDBJ databases">
        <title>Pervasive Adenine N6-methylation of Active Genes in Fungi.</title>
        <authorList>
            <consortium name="DOE Joint Genome Institute"/>
            <person name="Mondo S.J."/>
            <person name="Dannebaum R.O."/>
            <person name="Kuo R.C."/>
            <person name="Labutti K."/>
            <person name="Haridas S."/>
            <person name="Kuo A."/>
            <person name="Salamov A."/>
            <person name="Ahrendt S.R."/>
            <person name="Lipzen A."/>
            <person name="Sullivan W."/>
            <person name="Andreopoulos W.B."/>
            <person name="Clum A."/>
            <person name="Lindquist E."/>
            <person name="Daum C."/>
            <person name="Ramamoorthy G.K."/>
            <person name="Gryganskyi A."/>
            <person name="Culley D."/>
            <person name="Magnuson J.K."/>
            <person name="James T.Y."/>
            <person name="O'Malley M.A."/>
            <person name="Stajich J.E."/>
            <person name="Spatafora J.W."/>
            <person name="Visel A."/>
            <person name="Grigoriev I.V."/>
        </authorList>
    </citation>
    <scope>NUCLEOTIDE SEQUENCE [LARGE SCALE GENOMIC DNA]</scope>
    <source>
        <strain evidence="3 4">NRRL 3301</strain>
    </source>
</reference>
<dbReference type="InterPro" id="IPR040850">
    <property type="entry name" value="Knl1_RWD_C"/>
</dbReference>
<dbReference type="AlphaFoldDB" id="A0A1X2GEW9"/>
<evidence type="ECO:0000313" key="3">
    <source>
        <dbReference type="EMBL" id="ORX52291.1"/>
    </source>
</evidence>
<dbReference type="STRING" id="101127.A0A1X2GEW9"/>
<gene>
    <name evidence="3" type="ORF">DM01DRAFT_1059408</name>
</gene>
<dbReference type="Proteomes" id="UP000242146">
    <property type="component" value="Unassembled WGS sequence"/>
</dbReference>
<feature type="domain" description="Spc7 kinetochore protein" evidence="2">
    <location>
        <begin position="8"/>
        <end position="315"/>
    </location>
</feature>
<dbReference type="PANTHER" id="PTHR28260:SF1">
    <property type="entry name" value="SPINDLE POLE BODY COMPONENT SPC105"/>
    <property type="match status" value="1"/>
</dbReference>
<keyword evidence="1" id="KW-0175">Coiled coil</keyword>
<name>A0A1X2GEW9_9FUNG</name>
<dbReference type="Pfam" id="PF08317">
    <property type="entry name" value="Spc7"/>
    <property type="match status" value="1"/>
</dbReference>
<dbReference type="PANTHER" id="PTHR28260">
    <property type="entry name" value="SPINDLE POLE BODY COMPONENT SPC105"/>
    <property type="match status" value="1"/>
</dbReference>
<feature type="coiled-coil region" evidence="1">
    <location>
        <begin position="209"/>
        <end position="264"/>
    </location>
</feature>
<sequence>MTIVPEFYDSFSEDHQNMTFTEFLQNVGISFPDQQVATLQSPLSRPLSKAPVTLKEEAVAAAATLPELKLYQSLAGNIRKQIQEGLQDLQKIDDDVRENNPQFFGEYMDGEPRLRQEMESRFFANRDLAQLEANKKWMTQLKTLLDTSVQQLHDKEILEEKDRSILRDTDLYIKKHLPDLLTHQHELSRLTKEWQEREIKYKNTNHTAIMKWEKEFKEQTAILEKTKQDVIVAERSAKQIVDRVADLKQRKEDLLKAIAEAEKVIEDHPYVSERDLIDAKDNFDLCSTLCAWQSLEKSDKKLEMVLFGDLDVQIDLLKLQAHQMDAVFIGMIEARERDYGAFAELIHGLQVMSRNLWTSNQIVQNIAMYWNRLLLIQHEVTKVQRRFWIDVDCLADANDAPVDPEQRGVACAITVFSYAHQLKFVLAFQLRAKQVMNYPHSLDLTSLSIKKHYGPVSSEQLEQCAMEKIRKNGIIDLVSTINSIINETLSSK</sequence>
<dbReference type="InterPro" id="IPR033338">
    <property type="entry name" value="Spc105/Spc7"/>
</dbReference>
<evidence type="ECO:0000313" key="4">
    <source>
        <dbReference type="Proteomes" id="UP000242146"/>
    </source>
</evidence>
<evidence type="ECO:0000259" key="2">
    <source>
        <dbReference type="SMART" id="SM00787"/>
    </source>
</evidence>
<dbReference type="EMBL" id="MCGT01000018">
    <property type="protein sequence ID" value="ORX52291.1"/>
    <property type="molecule type" value="Genomic_DNA"/>
</dbReference>
<accession>A0A1X2GEW9</accession>
<keyword evidence="4" id="KW-1185">Reference proteome</keyword>
<dbReference type="GO" id="GO:0000776">
    <property type="term" value="C:kinetochore"/>
    <property type="evidence" value="ECO:0007669"/>
    <property type="project" value="TreeGrafter"/>
</dbReference>
<dbReference type="GO" id="GO:1990758">
    <property type="term" value="P:mitotic sister chromatid biorientation"/>
    <property type="evidence" value="ECO:0007669"/>
    <property type="project" value="TreeGrafter"/>
</dbReference>
<dbReference type="OrthoDB" id="5592879at2759"/>
<dbReference type="Pfam" id="PF18210">
    <property type="entry name" value="Knl1_RWD_C"/>
    <property type="match status" value="1"/>
</dbReference>
<protein>
    <recommendedName>
        <fullName evidence="2">Spc7 kinetochore protein domain-containing protein</fullName>
    </recommendedName>
</protein>
<dbReference type="GO" id="GO:0034501">
    <property type="term" value="P:protein localization to kinetochore"/>
    <property type="evidence" value="ECO:0007669"/>
    <property type="project" value="TreeGrafter"/>
</dbReference>
<dbReference type="InterPro" id="IPR013253">
    <property type="entry name" value="Spc7_domain"/>
</dbReference>
<evidence type="ECO:0000256" key="1">
    <source>
        <dbReference type="SAM" id="Coils"/>
    </source>
</evidence>
<dbReference type="GO" id="GO:0007094">
    <property type="term" value="P:mitotic spindle assembly checkpoint signaling"/>
    <property type="evidence" value="ECO:0007669"/>
    <property type="project" value="TreeGrafter"/>
</dbReference>
<dbReference type="SMART" id="SM00787">
    <property type="entry name" value="Spc7"/>
    <property type="match status" value="1"/>
</dbReference>
<comment type="caution">
    <text evidence="3">The sequence shown here is derived from an EMBL/GenBank/DDBJ whole genome shotgun (WGS) entry which is preliminary data.</text>
</comment>
<organism evidence="3 4">
    <name type="scientific">Hesseltinella vesiculosa</name>
    <dbReference type="NCBI Taxonomy" id="101127"/>
    <lineage>
        <taxon>Eukaryota</taxon>
        <taxon>Fungi</taxon>
        <taxon>Fungi incertae sedis</taxon>
        <taxon>Mucoromycota</taxon>
        <taxon>Mucoromycotina</taxon>
        <taxon>Mucoromycetes</taxon>
        <taxon>Mucorales</taxon>
        <taxon>Cunninghamellaceae</taxon>
        <taxon>Hesseltinella</taxon>
    </lineage>
</organism>
<proteinExistence type="predicted"/>